<keyword evidence="2" id="KW-0808">Transferase</keyword>
<organism evidence="4 5">
    <name type="scientific">Basidiobolus ranarum</name>
    <dbReference type="NCBI Taxonomy" id="34480"/>
    <lineage>
        <taxon>Eukaryota</taxon>
        <taxon>Fungi</taxon>
        <taxon>Fungi incertae sedis</taxon>
        <taxon>Zoopagomycota</taxon>
        <taxon>Entomophthoromycotina</taxon>
        <taxon>Basidiobolomycetes</taxon>
        <taxon>Basidiobolales</taxon>
        <taxon>Basidiobolaceae</taxon>
        <taxon>Basidiobolus</taxon>
    </lineage>
</organism>
<feature type="transmembrane region" description="Helical" evidence="3">
    <location>
        <begin position="205"/>
        <end position="223"/>
    </location>
</feature>
<keyword evidence="1" id="KW-0328">Glycosyltransferase</keyword>
<dbReference type="SUPFAM" id="SSF53756">
    <property type="entry name" value="UDP-Glycosyltransferase/glycogen phosphorylase"/>
    <property type="match status" value="1"/>
</dbReference>
<sequence>MISVEKMLRSVLHLLNKGVIDGVIWPLSQTSEDDFPREIHFDNSTIPIEKILNNEYNNIRILTFGPQFSILSHPNTVLFVSHGGLDSSNEAILTGTKVLNIPIFGDHFYNSGNLETVGVSIPMELKTFTSPEMIEKMTLLVEDKDRNFEKNVRHMQILAHINSRRINNAADVAEQLIYTKKSVNLSNRLYQRAESRMSFWEVHNYDVYFIILTTFVGLIYIFAKSAVWFMDTLNPSIQSTKVKNL</sequence>
<dbReference type="InterPro" id="IPR002213">
    <property type="entry name" value="UDP_glucos_trans"/>
</dbReference>
<keyword evidence="5" id="KW-1185">Reference proteome</keyword>
<evidence type="ECO:0000256" key="1">
    <source>
        <dbReference type="ARBA" id="ARBA00022676"/>
    </source>
</evidence>
<keyword evidence="3" id="KW-0812">Transmembrane</keyword>
<dbReference type="Proteomes" id="UP001479436">
    <property type="component" value="Unassembled WGS sequence"/>
</dbReference>
<name>A0ABR2VXB5_9FUNG</name>
<evidence type="ECO:0000313" key="4">
    <source>
        <dbReference type="EMBL" id="KAK9709065.1"/>
    </source>
</evidence>
<protein>
    <submittedName>
        <fullName evidence="4">Uncharacterized protein</fullName>
    </submittedName>
</protein>
<gene>
    <name evidence="4" type="ORF">K7432_009280</name>
</gene>
<dbReference type="PANTHER" id="PTHR48043:SF145">
    <property type="entry name" value="FI06409P-RELATED"/>
    <property type="match status" value="1"/>
</dbReference>
<dbReference type="EMBL" id="JASJQH010007437">
    <property type="protein sequence ID" value="KAK9709065.1"/>
    <property type="molecule type" value="Genomic_DNA"/>
</dbReference>
<dbReference type="Gene3D" id="3.40.50.2000">
    <property type="entry name" value="Glycogen Phosphorylase B"/>
    <property type="match status" value="1"/>
</dbReference>
<dbReference type="Pfam" id="PF00201">
    <property type="entry name" value="UDPGT"/>
    <property type="match status" value="1"/>
</dbReference>
<keyword evidence="3" id="KW-1133">Transmembrane helix</keyword>
<evidence type="ECO:0000256" key="3">
    <source>
        <dbReference type="SAM" id="Phobius"/>
    </source>
</evidence>
<accession>A0ABR2VXB5</accession>
<evidence type="ECO:0000313" key="5">
    <source>
        <dbReference type="Proteomes" id="UP001479436"/>
    </source>
</evidence>
<dbReference type="PANTHER" id="PTHR48043">
    <property type="entry name" value="EG:EG0003.4 PROTEIN-RELATED"/>
    <property type="match status" value="1"/>
</dbReference>
<dbReference type="InterPro" id="IPR050271">
    <property type="entry name" value="UDP-glycosyltransferase"/>
</dbReference>
<evidence type="ECO:0000256" key="2">
    <source>
        <dbReference type="ARBA" id="ARBA00022679"/>
    </source>
</evidence>
<reference evidence="4 5" key="1">
    <citation type="submission" date="2023-04" db="EMBL/GenBank/DDBJ databases">
        <title>Genome of Basidiobolus ranarum AG-B5.</title>
        <authorList>
            <person name="Stajich J.E."/>
            <person name="Carter-House D."/>
            <person name="Gryganskyi A."/>
        </authorList>
    </citation>
    <scope>NUCLEOTIDE SEQUENCE [LARGE SCALE GENOMIC DNA]</scope>
    <source>
        <strain evidence="4 5">AG-B5</strain>
    </source>
</reference>
<keyword evidence="3" id="KW-0472">Membrane</keyword>
<proteinExistence type="predicted"/>
<comment type="caution">
    <text evidence="4">The sequence shown here is derived from an EMBL/GenBank/DDBJ whole genome shotgun (WGS) entry which is preliminary data.</text>
</comment>